<organism evidence="4 5">
    <name type="scientific">Sphingomonas colocasiae</name>
    <dbReference type="NCBI Taxonomy" id="1848973"/>
    <lineage>
        <taxon>Bacteria</taxon>
        <taxon>Pseudomonadati</taxon>
        <taxon>Pseudomonadota</taxon>
        <taxon>Alphaproteobacteria</taxon>
        <taxon>Sphingomonadales</taxon>
        <taxon>Sphingomonadaceae</taxon>
        <taxon>Sphingomonas</taxon>
    </lineage>
</organism>
<evidence type="ECO:0000256" key="1">
    <source>
        <dbReference type="ARBA" id="ARBA00023125"/>
    </source>
</evidence>
<evidence type="ECO:0000256" key="2">
    <source>
        <dbReference type="PROSITE-ProRule" id="PRU00335"/>
    </source>
</evidence>
<evidence type="ECO:0000313" key="5">
    <source>
        <dbReference type="Proteomes" id="UP000706039"/>
    </source>
</evidence>
<reference evidence="4 5" key="1">
    <citation type="submission" date="2021-08" db="EMBL/GenBank/DDBJ databases">
        <authorList>
            <person name="Tuo L."/>
        </authorList>
    </citation>
    <scope>NUCLEOTIDE SEQUENCE [LARGE SCALE GENOMIC DNA]</scope>
    <source>
        <strain evidence="4 5">JCM 31229</strain>
    </source>
</reference>
<sequence length="197" mass="22633">MTRVVDAFEKLLDDHPYESITITDIARESRTGASSIYARFKDKRSILLAVHERVRERATSHFEEVYTPVRWADMPIEDAIRLMCVETMRWYRDHHNVIKASILLNDDVIYERIADSVNAGSVQLAYFIQARIGSFSKVEAVRTADVIFRIMTAAFQQITIFDRVLPTKQALSDEEVLTGVVRAALAQLFPERLERQG</sequence>
<comment type="caution">
    <text evidence="4">The sequence shown here is derived from an EMBL/GenBank/DDBJ whole genome shotgun (WGS) entry which is preliminary data.</text>
</comment>
<dbReference type="PROSITE" id="PS50977">
    <property type="entry name" value="HTH_TETR_2"/>
    <property type="match status" value="1"/>
</dbReference>
<keyword evidence="1 2" id="KW-0238">DNA-binding</keyword>
<dbReference type="InterPro" id="IPR001647">
    <property type="entry name" value="HTH_TetR"/>
</dbReference>
<dbReference type="Proteomes" id="UP000706039">
    <property type="component" value="Unassembled WGS sequence"/>
</dbReference>
<feature type="DNA-binding region" description="H-T-H motif" evidence="2">
    <location>
        <begin position="21"/>
        <end position="40"/>
    </location>
</feature>
<dbReference type="InterPro" id="IPR009057">
    <property type="entry name" value="Homeodomain-like_sf"/>
</dbReference>
<dbReference type="RefSeq" id="WP_222990505.1">
    <property type="nucleotide sequence ID" value="NZ_JAINVV010000006.1"/>
</dbReference>
<proteinExistence type="predicted"/>
<dbReference type="Gene3D" id="1.10.357.10">
    <property type="entry name" value="Tetracycline Repressor, domain 2"/>
    <property type="match status" value="1"/>
</dbReference>
<accession>A0ABS7PPY8</accession>
<evidence type="ECO:0000259" key="3">
    <source>
        <dbReference type="PROSITE" id="PS50977"/>
    </source>
</evidence>
<keyword evidence="5" id="KW-1185">Reference proteome</keyword>
<gene>
    <name evidence="4" type="ORF">K7G82_13890</name>
</gene>
<protein>
    <submittedName>
        <fullName evidence="4">TetR/AcrR family transcriptional regulator</fullName>
    </submittedName>
</protein>
<dbReference type="SUPFAM" id="SSF46689">
    <property type="entry name" value="Homeodomain-like"/>
    <property type="match status" value="1"/>
</dbReference>
<name>A0ABS7PPY8_9SPHN</name>
<dbReference type="EMBL" id="JAINVV010000006">
    <property type="protein sequence ID" value="MBY8823391.1"/>
    <property type="molecule type" value="Genomic_DNA"/>
</dbReference>
<feature type="domain" description="HTH tetR-type" evidence="3">
    <location>
        <begin position="1"/>
        <end position="58"/>
    </location>
</feature>
<evidence type="ECO:0000313" key="4">
    <source>
        <dbReference type="EMBL" id="MBY8823391.1"/>
    </source>
</evidence>
<dbReference type="Pfam" id="PF00440">
    <property type="entry name" value="TetR_N"/>
    <property type="match status" value="1"/>
</dbReference>